<protein>
    <submittedName>
        <fullName evidence="1">Uncharacterized protein</fullName>
    </submittedName>
</protein>
<dbReference type="Gramene" id="C.cajan_17706.t">
    <property type="protein sequence ID" value="C.cajan_17706.t"/>
    <property type="gene ID" value="C.cajan_17706"/>
</dbReference>
<dbReference type="Proteomes" id="UP000075243">
    <property type="component" value="Chromosome 7"/>
</dbReference>
<feature type="non-terminal residue" evidence="1">
    <location>
        <position position="1"/>
    </location>
</feature>
<gene>
    <name evidence="1" type="ORF">KK1_018229</name>
</gene>
<sequence length="90" mass="10036">DLACALSIVSQFMHNLGEKYLNVVMHILRCLKSTLRNFVLKKIIAHSSAEVELKGLVLGLCETLWLIFLLSNLGYPLEKPCGSTQILHKG</sequence>
<reference evidence="1 2" key="1">
    <citation type="journal article" date="2012" name="Nat. Biotechnol.">
        <title>Draft genome sequence of pigeonpea (Cajanus cajan), an orphan legume crop of resource-poor farmers.</title>
        <authorList>
            <person name="Varshney R.K."/>
            <person name="Chen W."/>
            <person name="Li Y."/>
            <person name="Bharti A.K."/>
            <person name="Saxena R.K."/>
            <person name="Schlueter J.A."/>
            <person name="Donoghue M.T."/>
            <person name="Azam S."/>
            <person name="Fan G."/>
            <person name="Whaley A.M."/>
            <person name="Farmer A.D."/>
            <person name="Sheridan J."/>
            <person name="Iwata A."/>
            <person name="Tuteja R."/>
            <person name="Penmetsa R.V."/>
            <person name="Wu W."/>
            <person name="Upadhyaya H.D."/>
            <person name="Yang S.P."/>
            <person name="Shah T."/>
            <person name="Saxena K.B."/>
            <person name="Michael T."/>
            <person name="McCombie W.R."/>
            <person name="Yang B."/>
            <person name="Zhang G."/>
            <person name="Yang H."/>
            <person name="Wang J."/>
            <person name="Spillane C."/>
            <person name="Cook D.R."/>
            <person name="May G.D."/>
            <person name="Xu X."/>
            <person name="Jackson S.A."/>
        </authorList>
    </citation>
    <scope>NUCLEOTIDE SEQUENCE [LARGE SCALE GENOMIC DNA]</scope>
    <source>
        <strain evidence="2">cv. Asha</strain>
    </source>
</reference>
<keyword evidence="2" id="KW-1185">Reference proteome</keyword>
<accession>A0A151T9B2</accession>
<dbReference type="AlphaFoldDB" id="A0A151T9B2"/>
<evidence type="ECO:0000313" key="1">
    <source>
        <dbReference type="EMBL" id="KYP63650.1"/>
    </source>
</evidence>
<dbReference type="EMBL" id="CM003609">
    <property type="protein sequence ID" value="KYP63650.1"/>
    <property type="molecule type" value="Genomic_DNA"/>
</dbReference>
<evidence type="ECO:0000313" key="2">
    <source>
        <dbReference type="Proteomes" id="UP000075243"/>
    </source>
</evidence>
<proteinExistence type="predicted"/>
<organism evidence="1 2">
    <name type="scientific">Cajanus cajan</name>
    <name type="common">Pigeon pea</name>
    <name type="synonym">Cajanus indicus</name>
    <dbReference type="NCBI Taxonomy" id="3821"/>
    <lineage>
        <taxon>Eukaryota</taxon>
        <taxon>Viridiplantae</taxon>
        <taxon>Streptophyta</taxon>
        <taxon>Embryophyta</taxon>
        <taxon>Tracheophyta</taxon>
        <taxon>Spermatophyta</taxon>
        <taxon>Magnoliopsida</taxon>
        <taxon>eudicotyledons</taxon>
        <taxon>Gunneridae</taxon>
        <taxon>Pentapetalae</taxon>
        <taxon>rosids</taxon>
        <taxon>fabids</taxon>
        <taxon>Fabales</taxon>
        <taxon>Fabaceae</taxon>
        <taxon>Papilionoideae</taxon>
        <taxon>50 kb inversion clade</taxon>
        <taxon>NPAAA clade</taxon>
        <taxon>indigoferoid/millettioid clade</taxon>
        <taxon>Phaseoleae</taxon>
        <taxon>Cajanus</taxon>
    </lineage>
</organism>
<name>A0A151T9B2_CAJCA</name>